<dbReference type="PROSITE" id="PS51257">
    <property type="entry name" value="PROKAR_LIPOPROTEIN"/>
    <property type="match status" value="1"/>
</dbReference>
<dbReference type="PANTHER" id="PTHR46847">
    <property type="entry name" value="D-ALLOSE-BINDING PERIPLASMIC PROTEIN-RELATED"/>
    <property type="match status" value="1"/>
</dbReference>
<evidence type="ECO:0000256" key="3">
    <source>
        <dbReference type="ARBA" id="ARBA00022729"/>
    </source>
</evidence>
<organism evidence="7 8">
    <name type="scientific">Capillimicrobium parvum</name>
    <dbReference type="NCBI Taxonomy" id="2884022"/>
    <lineage>
        <taxon>Bacteria</taxon>
        <taxon>Bacillati</taxon>
        <taxon>Actinomycetota</taxon>
        <taxon>Thermoleophilia</taxon>
        <taxon>Solirubrobacterales</taxon>
        <taxon>Capillimicrobiaceae</taxon>
        <taxon>Capillimicrobium</taxon>
    </lineage>
</organism>
<dbReference type="RefSeq" id="WP_259313558.1">
    <property type="nucleotide sequence ID" value="NZ_CP087164.1"/>
</dbReference>
<dbReference type="GO" id="GO:0030246">
    <property type="term" value="F:carbohydrate binding"/>
    <property type="evidence" value="ECO:0007669"/>
    <property type="project" value="UniProtKB-ARBA"/>
</dbReference>
<gene>
    <name evidence="7" type="ORF">DSM104329_00233</name>
</gene>
<dbReference type="EMBL" id="CP087164">
    <property type="protein sequence ID" value="UGS33868.1"/>
    <property type="molecule type" value="Genomic_DNA"/>
</dbReference>
<dbReference type="InterPro" id="IPR028082">
    <property type="entry name" value="Peripla_BP_I"/>
</dbReference>
<dbReference type="KEGG" id="sbae:DSM104329_00233"/>
<dbReference type="PANTHER" id="PTHR46847:SF1">
    <property type="entry name" value="D-ALLOSE-BINDING PERIPLASMIC PROTEIN-RELATED"/>
    <property type="match status" value="1"/>
</dbReference>
<evidence type="ECO:0000313" key="8">
    <source>
        <dbReference type="Proteomes" id="UP001162834"/>
    </source>
</evidence>
<keyword evidence="3 5" id="KW-0732">Signal</keyword>
<comment type="subcellular location">
    <subcellularLocation>
        <location evidence="1">Cell envelope</location>
    </subcellularLocation>
</comment>
<evidence type="ECO:0000256" key="2">
    <source>
        <dbReference type="ARBA" id="ARBA00007639"/>
    </source>
</evidence>
<dbReference type="SUPFAM" id="SSF53822">
    <property type="entry name" value="Periplasmic binding protein-like I"/>
    <property type="match status" value="1"/>
</dbReference>
<keyword evidence="8" id="KW-1185">Reference proteome</keyword>
<evidence type="ECO:0000256" key="4">
    <source>
        <dbReference type="SAM" id="MobiDB-lite"/>
    </source>
</evidence>
<evidence type="ECO:0000259" key="6">
    <source>
        <dbReference type="Pfam" id="PF13407"/>
    </source>
</evidence>
<dbReference type="Pfam" id="PF13407">
    <property type="entry name" value="Peripla_BP_4"/>
    <property type="match status" value="1"/>
</dbReference>
<evidence type="ECO:0000256" key="5">
    <source>
        <dbReference type="SAM" id="SignalP"/>
    </source>
</evidence>
<proteinExistence type="inferred from homology"/>
<evidence type="ECO:0000256" key="1">
    <source>
        <dbReference type="ARBA" id="ARBA00004196"/>
    </source>
</evidence>
<name>A0A9E7BYW9_9ACTN</name>
<accession>A0A9E7BYW9</accession>
<dbReference type="Gene3D" id="3.40.50.2300">
    <property type="match status" value="2"/>
</dbReference>
<feature type="region of interest" description="Disordered" evidence="4">
    <location>
        <begin position="34"/>
        <end position="69"/>
    </location>
</feature>
<feature type="domain" description="Periplasmic binding protein" evidence="6">
    <location>
        <begin position="106"/>
        <end position="369"/>
    </location>
</feature>
<reference evidence="7" key="1">
    <citation type="journal article" date="2022" name="Int. J. Syst. Evol. Microbiol.">
        <title>Pseudomonas aegrilactucae sp. nov. and Pseudomonas morbosilactucae sp. nov., pathogens causing bacterial rot of lettuce in Japan.</title>
        <authorList>
            <person name="Sawada H."/>
            <person name="Fujikawa T."/>
            <person name="Satou M."/>
        </authorList>
    </citation>
    <scope>NUCLEOTIDE SEQUENCE</scope>
    <source>
        <strain evidence="7">0166_1</strain>
    </source>
</reference>
<evidence type="ECO:0000313" key="7">
    <source>
        <dbReference type="EMBL" id="UGS33868.1"/>
    </source>
</evidence>
<dbReference type="GO" id="GO:0030313">
    <property type="term" value="C:cell envelope"/>
    <property type="evidence" value="ECO:0007669"/>
    <property type="project" value="UniProtKB-SubCell"/>
</dbReference>
<dbReference type="Proteomes" id="UP001162834">
    <property type="component" value="Chromosome"/>
</dbReference>
<dbReference type="AlphaFoldDB" id="A0A9E7BYW9"/>
<feature type="chain" id="PRO_5038343651" description="Periplasmic binding protein domain-containing protein" evidence="5">
    <location>
        <begin position="26"/>
        <end position="415"/>
    </location>
</feature>
<feature type="compositionally biased region" description="Polar residues" evidence="4">
    <location>
        <begin position="55"/>
        <end position="65"/>
    </location>
</feature>
<comment type="similarity">
    <text evidence="2">Belongs to the bacterial solute-binding protein 2 family.</text>
</comment>
<feature type="compositionally biased region" description="Low complexity" evidence="4">
    <location>
        <begin position="34"/>
        <end position="54"/>
    </location>
</feature>
<feature type="signal peptide" evidence="5">
    <location>
        <begin position="1"/>
        <end position="25"/>
    </location>
</feature>
<sequence length="415" mass="43494">MQRTGMLRRLMVTLGAALLMGVAVVASGCGSSDSSATDSSAAAPADTGAAASTATQDPGASTTAPASGPDLSALEAKLAEFSAAPQFTHPGPPIDVASLKGKKFFVIPLAYNTEFNKLQADATVEAGKVAGVDVEVHSTTGTPAQWQQGMARAIQNKAAAIILQGPDPNILVPQIRQAKAAGIPVISSHYVDVDDAAETLKKIPNLTVGVPGPFSVASRLLADYVTVASKGKAKTLYVPLDDFGALQATMKKAYEEELAKVCPDCTVTTANTTFAKVADTPSAIQSALRRNPDIDWIVPAFDLSVPYIETALKTMNNRTTNIASFNATSAVLKLMQQDNNPLKADVGEPIPVMGYTSLDQAMRLALGEKPVEEPVFMRIFTPENVDEAGTPPTAVDGYGDPQEFIDGYKKLWGVG</sequence>
<dbReference type="InterPro" id="IPR025997">
    <property type="entry name" value="SBP_2_dom"/>
</dbReference>
<protein>
    <recommendedName>
        <fullName evidence="6">Periplasmic binding protein domain-containing protein</fullName>
    </recommendedName>
</protein>